<feature type="region of interest" description="Disordered" evidence="10">
    <location>
        <begin position="437"/>
        <end position="458"/>
    </location>
</feature>
<keyword evidence="5" id="KW-0249">Electron transport</keyword>
<dbReference type="Pfam" id="PF08030">
    <property type="entry name" value="NAD_binding_6"/>
    <property type="match status" value="2"/>
</dbReference>
<dbReference type="Gene3D" id="3.40.50.80">
    <property type="entry name" value="Nucleotide-binding domain of ferredoxin-NADP reductase (FNR) module"/>
    <property type="match status" value="1"/>
</dbReference>
<dbReference type="PANTHER" id="PTHR32361:SF23">
    <property type="entry name" value="FERRIC-CHELATE REDUCTASE"/>
    <property type="match status" value="1"/>
</dbReference>
<dbReference type="GO" id="GO:0006826">
    <property type="term" value="P:iron ion transport"/>
    <property type="evidence" value="ECO:0007669"/>
    <property type="project" value="TreeGrafter"/>
</dbReference>
<feature type="transmembrane region" description="Helical" evidence="11">
    <location>
        <begin position="67"/>
        <end position="84"/>
    </location>
</feature>
<dbReference type="GO" id="GO:0006879">
    <property type="term" value="P:intracellular iron ion homeostasis"/>
    <property type="evidence" value="ECO:0007669"/>
    <property type="project" value="TreeGrafter"/>
</dbReference>
<evidence type="ECO:0000256" key="5">
    <source>
        <dbReference type="ARBA" id="ARBA00022982"/>
    </source>
</evidence>
<evidence type="ECO:0000256" key="1">
    <source>
        <dbReference type="ARBA" id="ARBA00004141"/>
    </source>
</evidence>
<dbReference type="GO" id="GO:0000293">
    <property type="term" value="F:ferric-chelate reductase activity"/>
    <property type="evidence" value="ECO:0007669"/>
    <property type="project" value="UniProtKB-ARBA"/>
</dbReference>
<evidence type="ECO:0000259" key="12">
    <source>
        <dbReference type="PROSITE" id="PS51384"/>
    </source>
</evidence>
<evidence type="ECO:0000256" key="9">
    <source>
        <dbReference type="ARBA" id="ARBA00023136"/>
    </source>
</evidence>
<dbReference type="CDD" id="cd06186">
    <property type="entry name" value="NOX_Duox_like_FAD_NADP"/>
    <property type="match status" value="1"/>
</dbReference>
<gene>
    <name evidence="13" type="ORF">EG327_000710</name>
</gene>
<dbReference type="EMBL" id="WNWR01000115">
    <property type="protein sequence ID" value="KAE9990939.1"/>
    <property type="molecule type" value="Genomic_DNA"/>
</dbReference>
<dbReference type="PANTHER" id="PTHR32361">
    <property type="entry name" value="FERRIC/CUPRIC REDUCTASE TRANSMEMBRANE COMPONENT"/>
    <property type="match status" value="1"/>
</dbReference>
<dbReference type="InterPro" id="IPR013121">
    <property type="entry name" value="Fe_red_NAD-bd_6"/>
</dbReference>
<sequence length="540" mass="60555">MFVLALAHTFPFIIMHIKKGDMMKQWSTSFTYWTGVAAIIPQGWLTLMSLGPIRNRYYEFFKTTHRLAALSFVGFFFIHCDYRLTSWDYFIATGALYLTPLVYSQLRTYFQYGFFHRARLTLLEGNMLKISGPIFQSNAKPLNISWTPGQHIFIRFPSLGLHGLTSHPFIISCLPPSHSKNTVAKAEDTELIFYLKPMKGITARLAALASKAPNITVPILLDGPYGGLTIKTFAKFDRVLLIAGGAGAGFTLPLIEDILRHQHTTSPSQRLTKIHVIISTKHTAIKDWYQKELDYLRRYIAPSPTDPDNDGAEDILTSSIYVSSIEPPQRIIVSPYPVSTTSAGQLYNWPSDFQKVWSHRCPTSINEYQNSKMPIEERADDEERVNFIRSNSMRSNSMRSNSMRRAYTASPTYGRRGTQSAAGTYSTTTDRESYCTRATHNNNNNNNNKNNNSNNNNNLTYIISTQTTLPPKTQSPLSGRPDLKALIRDLTAGQGESVGIAVCGPAGMCFDVKNAAAEAQVRVLRGEGAREVYLHSEIFG</sequence>
<comment type="caution">
    <text evidence="13">The sequence shown here is derived from an EMBL/GenBank/DDBJ whole genome shotgun (WGS) entry which is preliminary data.</text>
</comment>
<evidence type="ECO:0000313" key="14">
    <source>
        <dbReference type="Proteomes" id="UP000490939"/>
    </source>
</evidence>
<dbReference type="PROSITE" id="PS51384">
    <property type="entry name" value="FAD_FR"/>
    <property type="match status" value="1"/>
</dbReference>
<dbReference type="InterPro" id="IPR017927">
    <property type="entry name" value="FAD-bd_FR_type"/>
</dbReference>
<evidence type="ECO:0000256" key="8">
    <source>
        <dbReference type="ARBA" id="ARBA00023065"/>
    </source>
</evidence>
<reference evidence="13 14" key="1">
    <citation type="submission" date="2019-07" db="EMBL/GenBank/DDBJ databases">
        <title>Venturia inaequalis Genome Resource.</title>
        <authorList>
            <person name="Lichtner F.J."/>
        </authorList>
    </citation>
    <scope>NUCLEOTIDE SEQUENCE [LARGE SCALE GENOMIC DNA]</scope>
    <source>
        <strain evidence="13 14">DMI_063113</strain>
    </source>
</reference>
<dbReference type="GO" id="GO:0015677">
    <property type="term" value="P:copper ion import"/>
    <property type="evidence" value="ECO:0007669"/>
    <property type="project" value="TreeGrafter"/>
</dbReference>
<evidence type="ECO:0000256" key="2">
    <source>
        <dbReference type="ARBA" id="ARBA00006278"/>
    </source>
</evidence>
<dbReference type="SUPFAM" id="SSF52343">
    <property type="entry name" value="Ferredoxin reductase-like, C-terminal NADP-linked domain"/>
    <property type="match status" value="1"/>
</dbReference>
<dbReference type="InterPro" id="IPR039261">
    <property type="entry name" value="FNR_nucleotide-bd"/>
</dbReference>
<feature type="transmembrane region" description="Helical" evidence="11">
    <location>
        <begin position="90"/>
        <end position="110"/>
    </location>
</feature>
<evidence type="ECO:0000256" key="7">
    <source>
        <dbReference type="ARBA" id="ARBA00023002"/>
    </source>
</evidence>
<keyword evidence="6 11" id="KW-1133">Transmembrane helix</keyword>
<evidence type="ECO:0000256" key="11">
    <source>
        <dbReference type="SAM" id="Phobius"/>
    </source>
</evidence>
<name>A0A8H3Z9S4_VENIN</name>
<feature type="compositionally biased region" description="Low complexity" evidence="10">
    <location>
        <begin position="441"/>
        <end position="458"/>
    </location>
</feature>
<dbReference type="InterPro" id="IPR051410">
    <property type="entry name" value="Ferric/Cupric_Reductase"/>
</dbReference>
<comment type="subcellular location">
    <subcellularLocation>
        <location evidence="1">Membrane</location>
        <topology evidence="1">Multi-pass membrane protein</topology>
    </subcellularLocation>
</comment>
<protein>
    <recommendedName>
        <fullName evidence="12">FAD-binding FR-type domain-containing protein</fullName>
    </recommendedName>
</protein>
<accession>A0A8H3Z9S4</accession>
<evidence type="ECO:0000256" key="4">
    <source>
        <dbReference type="ARBA" id="ARBA00022692"/>
    </source>
</evidence>
<comment type="similarity">
    <text evidence="2">Belongs to the ferric reductase (FRE) family.</text>
</comment>
<keyword evidence="9 11" id="KW-0472">Membrane</keyword>
<keyword evidence="7" id="KW-0560">Oxidoreductase</keyword>
<dbReference type="Pfam" id="PF01794">
    <property type="entry name" value="Ferric_reduct"/>
    <property type="match status" value="1"/>
</dbReference>
<feature type="transmembrane region" description="Helical" evidence="11">
    <location>
        <begin position="30"/>
        <end position="47"/>
    </location>
</feature>
<dbReference type="SFLD" id="SFLDG01168">
    <property type="entry name" value="Ferric_reductase_subgroup_(FRE"/>
    <property type="match status" value="1"/>
</dbReference>
<organism evidence="13 14">
    <name type="scientific">Venturia inaequalis</name>
    <name type="common">Apple scab fungus</name>
    <dbReference type="NCBI Taxonomy" id="5025"/>
    <lineage>
        <taxon>Eukaryota</taxon>
        <taxon>Fungi</taxon>
        <taxon>Dikarya</taxon>
        <taxon>Ascomycota</taxon>
        <taxon>Pezizomycotina</taxon>
        <taxon>Dothideomycetes</taxon>
        <taxon>Pleosporomycetidae</taxon>
        <taxon>Venturiales</taxon>
        <taxon>Venturiaceae</taxon>
        <taxon>Venturia</taxon>
    </lineage>
</organism>
<dbReference type="InterPro" id="IPR013112">
    <property type="entry name" value="FAD-bd_8"/>
</dbReference>
<proteinExistence type="inferred from homology"/>
<keyword evidence="3" id="KW-0813">Transport</keyword>
<dbReference type="InterPro" id="IPR013130">
    <property type="entry name" value="Fe3_Rdtase_TM_dom"/>
</dbReference>
<feature type="domain" description="FAD-binding FR-type" evidence="12">
    <location>
        <begin position="107"/>
        <end position="231"/>
    </location>
</feature>
<evidence type="ECO:0000313" key="13">
    <source>
        <dbReference type="EMBL" id="KAE9990939.1"/>
    </source>
</evidence>
<dbReference type="SFLD" id="SFLDS00052">
    <property type="entry name" value="Ferric_Reductase_Domain"/>
    <property type="match status" value="1"/>
</dbReference>
<evidence type="ECO:0000256" key="10">
    <source>
        <dbReference type="SAM" id="MobiDB-lite"/>
    </source>
</evidence>
<keyword evidence="14" id="KW-1185">Reference proteome</keyword>
<dbReference type="AlphaFoldDB" id="A0A8H3Z9S4"/>
<evidence type="ECO:0000256" key="3">
    <source>
        <dbReference type="ARBA" id="ARBA00022448"/>
    </source>
</evidence>
<dbReference type="Pfam" id="PF08022">
    <property type="entry name" value="FAD_binding_8"/>
    <property type="match status" value="1"/>
</dbReference>
<evidence type="ECO:0000256" key="6">
    <source>
        <dbReference type="ARBA" id="ARBA00022989"/>
    </source>
</evidence>
<dbReference type="GO" id="GO:0005886">
    <property type="term" value="C:plasma membrane"/>
    <property type="evidence" value="ECO:0007669"/>
    <property type="project" value="TreeGrafter"/>
</dbReference>
<keyword evidence="4 11" id="KW-0812">Transmembrane</keyword>
<dbReference type="Proteomes" id="UP000490939">
    <property type="component" value="Unassembled WGS sequence"/>
</dbReference>
<keyword evidence="8" id="KW-0406">Ion transport</keyword>